<dbReference type="InterPro" id="IPR000843">
    <property type="entry name" value="HTH_LacI"/>
</dbReference>
<keyword evidence="5" id="KW-0804">Transcription</keyword>
<dbReference type="InterPro" id="IPR010982">
    <property type="entry name" value="Lambda_DNA-bd_dom_sf"/>
</dbReference>
<keyword evidence="3" id="KW-0805">Transcription regulation</keyword>
<dbReference type="SUPFAM" id="SSF47413">
    <property type="entry name" value="lambda repressor-like DNA-binding domains"/>
    <property type="match status" value="1"/>
</dbReference>
<name>A0A285CJH3_9BACI</name>
<dbReference type="GO" id="GO:0000976">
    <property type="term" value="F:transcription cis-regulatory region binding"/>
    <property type="evidence" value="ECO:0007669"/>
    <property type="project" value="TreeGrafter"/>
</dbReference>
<keyword evidence="4" id="KW-0238">DNA-binding</keyword>
<dbReference type="Proteomes" id="UP000219546">
    <property type="component" value="Unassembled WGS sequence"/>
</dbReference>
<evidence type="ECO:0000256" key="1">
    <source>
        <dbReference type="ARBA" id="ARBA00019435"/>
    </source>
</evidence>
<reference evidence="7 8" key="1">
    <citation type="submission" date="2017-08" db="EMBL/GenBank/DDBJ databases">
        <authorList>
            <person name="de Groot N.N."/>
        </authorList>
    </citation>
    <scope>NUCLEOTIDE SEQUENCE [LARGE SCALE GENOMIC DNA]</scope>
    <source>
        <strain evidence="7 8">JC228</strain>
    </source>
</reference>
<dbReference type="PANTHER" id="PTHR30146:SF95">
    <property type="entry name" value="RIBOSE OPERON REPRESSOR"/>
    <property type="match status" value="1"/>
</dbReference>
<dbReference type="Gene3D" id="3.40.50.2300">
    <property type="match status" value="2"/>
</dbReference>
<dbReference type="RefSeq" id="WP_097156965.1">
    <property type="nucleotide sequence ID" value="NZ_JBEPMQ010000003.1"/>
</dbReference>
<evidence type="ECO:0000256" key="3">
    <source>
        <dbReference type="ARBA" id="ARBA00023015"/>
    </source>
</evidence>
<organism evidence="7 8">
    <name type="scientific">Bacillus oleivorans</name>
    <dbReference type="NCBI Taxonomy" id="1448271"/>
    <lineage>
        <taxon>Bacteria</taxon>
        <taxon>Bacillati</taxon>
        <taxon>Bacillota</taxon>
        <taxon>Bacilli</taxon>
        <taxon>Bacillales</taxon>
        <taxon>Bacillaceae</taxon>
        <taxon>Bacillus</taxon>
    </lineage>
</organism>
<evidence type="ECO:0000313" key="7">
    <source>
        <dbReference type="EMBL" id="SNX67143.1"/>
    </source>
</evidence>
<evidence type="ECO:0000259" key="6">
    <source>
        <dbReference type="PROSITE" id="PS50932"/>
    </source>
</evidence>
<dbReference type="OrthoDB" id="9796186at2"/>
<dbReference type="AlphaFoldDB" id="A0A285CJH3"/>
<proteinExistence type="predicted"/>
<dbReference type="InterPro" id="IPR028082">
    <property type="entry name" value="Peripla_BP_I"/>
</dbReference>
<sequence>MTTIRDVAKQAEVSVATVSRVINKRGYVHEETLKKVEQAIKELNYKPNDVARSLFKKTSNSIGFIIPDITNPFFPQLVRAVESTMIESGYTVILFNSDEVLDHELKLIELMESKYMDGLLVVSNTITKDHLENLTMPVVAIDRVLDKGIPTVYVDNYKGARQAVQFLIKKGCQKIAYLHGPEKIFTAKERLRGYQDEMEKNGLPTFIYPGNYELKASMMSTIRLLAEHPDVDGIFAGNDVMAVGAIKAASKMGYTIPKELKIIGFDGIDLATAITPELTTMHQPILEIGKKGSELLLQLIAGQSPEKKHYVYDAELVERNST</sequence>
<dbReference type="PRINTS" id="PR00036">
    <property type="entry name" value="HTHLACI"/>
</dbReference>
<keyword evidence="2" id="KW-0678">Repressor</keyword>
<gene>
    <name evidence="7" type="ORF">SAMN05877753_101459</name>
</gene>
<evidence type="ECO:0000256" key="5">
    <source>
        <dbReference type="ARBA" id="ARBA00023163"/>
    </source>
</evidence>
<accession>A0A285CJH3</accession>
<dbReference type="InterPro" id="IPR001761">
    <property type="entry name" value="Peripla_BP/Lac1_sug-bd_dom"/>
</dbReference>
<dbReference type="Pfam" id="PF00356">
    <property type="entry name" value="LacI"/>
    <property type="match status" value="1"/>
</dbReference>
<dbReference type="GO" id="GO:0003700">
    <property type="term" value="F:DNA-binding transcription factor activity"/>
    <property type="evidence" value="ECO:0007669"/>
    <property type="project" value="TreeGrafter"/>
</dbReference>
<dbReference type="CDD" id="cd01392">
    <property type="entry name" value="HTH_LacI"/>
    <property type="match status" value="1"/>
</dbReference>
<protein>
    <recommendedName>
        <fullName evidence="1">Catabolite control protein A</fullName>
    </recommendedName>
</protein>
<evidence type="ECO:0000256" key="4">
    <source>
        <dbReference type="ARBA" id="ARBA00023125"/>
    </source>
</evidence>
<dbReference type="EMBL" id="OAOP01000001">
    <property type="protein sequence ID" value="SNX67143.1"/>
    <property type="molecule type" value="Genomic_DNA"/>
</dbReference>
<dbReference type="PROSITE" id="PS50932">
    <property type="entry name" value="HTH_LACI_2"/>
    <property type="match status" value="1"/>
</dbReference>
<keyword evidence="8" id="KW-1185">Reference proteome</keyword>
<feature type="domain" description="HTH lacI-type" evidence="6">
    <location>
        <begin position="2"/>
        <end position="56"/>
    </location>
</feature>
<dbReference type="PANTHER" id="PTHR30146">
    <property type="entry name" value="LACI-RELATED TRANSCRIPTIONAL REPRESSOR"/>
    <property type="match status" value="1"/>
</dbReference>
<dbReference type="CDD" id="cd06267">
    <property type="entry name" value="PBP1_LacI_sugar_binding-like"/>
    <property type="match status" value="1"/>
</dbReference>
<evidence type="ECO:0000256" key="2">
    <source>
        <dbReference type="ARBA" id="ARBA00022491"/>
    </source>
</evidence>
<dbReference type="Pfam" id="PF00532">
    <property type="entry name" value="Peripla_BP_1"/>
    <property type="match status" value="1"/>
</dbReference>
<evidence type="ECO:0000313" key="8">
    <source>
        <dbReference type="Proteomes" id="UP000219546"/>
    </source>
</evidence>
<dbReference type="PROSITE" id="PS00356">
    <property type="entry name" value="HTH_LACI_1"/>
    <property type="match status" value="1"/>
</dbReference>
<dbReference type="SMART" id="SM00354">
    <property type="entry name" value="HTH_LACI"/>
    <property type="match status" value="1"/>
</dbReference>
<dbReference type="Gene3D" id="1.10.260.40">
    <property type="entry name" value="lambda repressor-like DNA-binding domains"/>
    <property type="match status" value="1"/>
</dbReference>
<dbReference type="SUPFAM" id="SSF53822">
    <property type="entry name" value="Periplasmic binding protein-like I"/>
    <property type="match status" value="1"/>
</dbReference>
<dbReference type="FunFam" id="1.10.260.40:FF:000002">
    <property type="entry name" value="HTH-type transcriptional repressor PurR"/>
    <property type="match status" value="1"/>
</dbReference>